<dbReference type="AlphaFoldDB" id="A0A067R3J1"/>
<dbReference type="InParanoid" id="A0A067R3J1"/>
<evidence type="ECO:0000313" key="1">
    <source>
        <dbReference type="EMBL" id="KDR17717.1"/>
    </source>
</evidence>
<reference evidence="1 2" key="1">
    <citation type="journal article" date="2014" name="Nat. Commun.">
        <title>Molecular traces of alternative social organization in a termite genome.</title>
        <authorList>
            <person name="Terrapon N."/>
            <person name="Li C."/>
            <person name="Robertson H.M."/>
            <person name="Ji L."/>
            <person name="Meng X."/>
            <person name="Booth W."/>
            <person name="Chen Z."/>
            <person name="Childers C.P."/>
            <person name="Glastad K.M."/>
            <person name="Gokhale K."/>
            <person name="Gowin J."/>
            <person name="Gronenberg W."/>
            <person name="Hermansen R.A."/>
            <person name="Hu H."/>
            <person name="Hunt B.G."/>
            <person name="Huylmans A.K."/>
            <person name="Khalil S.M."/>
            <person name="Mitchell R.D."/>
            <person name="Munoz-Torres M.C."/>
            <person name="Mustard J.A."/>
            <person name="Pan H."/>
            <person name="Reese J.T."/>
            <person name="Scharf M.E."/>
            <person name="Sun F."/>
            <person name="Vogel H."/>
            <person name="Xiao J."/>
            <person name="Yang W."/>
            <person name="Yang Z."/>
            <person name="Yang Z."/>
            <person name="Zhou J."/>
            <person name="Zhu J."/>
            <person name="Brent C.S."/>
            <person name="Elsik C.G."/>
            <person name="Goodisman M.A."/>
            <person name="Liberles D.A."/>
            <person name="Roe R.M."/>
            <person name="Vargo E.L."/>
            <person name="Vilcinskas A."/>
            <person name="Wang J."/>
            <person name="Bornberg-Bauer E."/>
            <person name="Korb J."/>
            <person name="Zhang G."/>
            <person name="Liebig J."/>
        </authorList>
    </citation>
    <scope>NUCLEOTIDE SEQUENCE [LARGE SCALE GENOMIC DNA]</scope>
    <source>
        <tissue evidence="1">Whole organism</tissue>
    </source>
</reference>
<organism evidence="1 2">
    <name type="scientific">Zootermopsis nevadensis</name>
    <name type="common">Dampwood termite</name>
    <dbReference type="NCBI Taxonomy" id="136037"/>
    <lineage>
        <taxon>Eukaryota</taxon>
        <taxon>Metazoa</taxon>
        <taxon>Ecdysozoa</taxon>
        <taxon>Arthropoda</taxon>
        <taxon>Hexapoda</taxon>
        <taxon>Insecta</taxon>
        <taxon>Pterygota</taxon>
        <taxon>Neoptera</taxon>
        <taxon>Polyneoptera</taxon>
        <taxon>Dictyoptera</taxon>
        <taxon>Blattodea</taxon>
        <taxon>Blattoidea</taxon>
        <taxon>Termitoidae</taxon>
        <taxon>Termopsidae</taxon>
        <taxon>Zootermopsis</taxon>
    </lineage>
</organism>
<protein>
    <submittedName>
        <fullName evidence="1">Uncharacterized protein</fullName>
    </submittedName>
</protein>
<accession>A0A067R3J1</accession>
<gene>
    <name evidence="1" type="ORF">L798_07257</name>
</gene>
<dbReference type="EMBL" id="KK852722">
    <property type="protein sequence ID" value="KDR17717.1"/>
    <property type="molecule type" value="Genomic_DNA"/>
</dbReference>
<keyword evidence="2" id="KW-1185">Reference proteome</keyword>
<dbReference type="Proteomes" id="UP000027135">
    <property type="component" value="Unassembled WGS sequence"/>
</dbReference>
<sequence length="130" mass="14592">MMCDELVSNLHNTEDSLLTTVPEIIMQGDEIFPSLKETLNVDIIKREGDMDVLGEEDSTGMITDEFYVPSFCTIKTEPKDVDINSVENYVDALSEEHSTGLQTHKVYIPSPFSIIKAEPRVSSFFPGNFL</sequence>
<evidence type="ECO:0000313" key="2">
    <source>
        <dbReference type="Proteomes" id="UP000027135"/>
    </source>
</evidence>
<proteinExistence type="predicted"/>
<name>A0A067R3J1_ZOONE</name>